<accession>A0A377GJZ9</accession>
<dbReference type="EMBL" id="UGGV01000001">
    <property type="protein sequence ID" value="STO25149.1"/>
    <property type="molecule type" value="Genomic_DNA"/>
</dbReference>
<keyword evidence="3" id="KW-1185">Reference proteome</keyword>
<reference evidence="2 4" key="2">
    <citation type="submission" date="2018-06" db="EMBL/GenBank/DDBJ databases">
        <authorList>
            <consortium name="Pathogen Informatics"/>
            <person name="Doyle S."/>
        </authorList>
    </citation>
    <scope>NUCLEOTIDE SEQUENCE [LARGE SCALE GENOMIC DNA]</scope>
    <source>
        <strain evidence="2 4">NCTC11401</strain>
    </source>
</reference>
<name>A0A377GJZ9_9GAMM</name>
<evidence type="ECO:0000313" key="3">
    <source>
        <dbReference type="Proteomes" id="UP000186808"/>
    </source>
</evidence>
<evidence type="ECO:0000313" key="2">
    <source>
        <dbReference type="EMBL" id="STO25149.1"/>
    </source>
</evidence>
<dbReference type="Proteomes" id="UP000254374">
    <property type="component" value="Unassembled WGS sequence"/>
</dbReference>
<protein>
    <submittedName>
        <fullName evidence="2">Uncharacterized protein</fullName>
    </submittedName>
</protein>
<sequence length="35" mass="4231">MYYAEFTPLYKELQLTVKKEEEQVLRLDIGNTGFY</sequence>
<dbReference type="EMBL" id="FTNL01000033">
    <property type="protein sequence ID" value="SIR87183.1"/>
    <property type="molecule type" value="Genomic_DNA"/>
</dbReference>
<reference evidence="1 3" key="1">
    <citation type="submission" date="2017-01" db="EMBL/GenBank/DDBJ databases">
        <authorList>
            <person name="Varghese N."/>
            <person name="Submissions S."/>
        </authorList>
    </citation>
    <scope>NUCLEOTIDE SEQUENCE [LARGE SCALE GENOMIC DNA]</scope>
    <source>
        <strain evidence="1 3">ATCC 33342</strain>
    </source>
</reference>
<evidence type="ECO:0000313" key="1">
    <source>
        <dbReference type="EMBL" id="SIR87183.1"/>
    </source>
</evidence>
<gene>
    <name evidence="2" type="ORF">NCTC11401_01979</name>
    <name evidence="1" type="ORF">SAMN05421777_13311</name>
</gene>
<dbReference type="AlphaFoldDB" id="A0A377GJZ9"/>
<evidence type="ECO:0000313" key="4">
    <source>
        <dbReference type="Proteomes" id="UP000254374"/>
    </source>
</evidence>
<organism evidence="2 4">
    <name type="scientific">Fluoribacter gormanii</name>
    <dbReference type="NCBI Taxonomy" id="464"/>
    <lineage>
        <taxon>Bacteria</taxon>
        <taxon>Pseudomonadati</taxon>
        <taxon>Pseudomonadota</taxon>
        <taxon>Gammaproteobacteria</taxon>
        <taxon>Legionellales</taxon>
        <taxon>Legionellaceae</taxon>
        <taxon>Fluoribacter</taxon>
    </lineage>
</organism>
<dbReference type="Proteomes" id="UP000186808">
    <property type="component" value="Unassembled WGS sequence"/>
</dbReference>
<proteinExistence type="predicted"/>